<dbReference type="EMBL" id="UPTC01000311">
    <property type="protein sequence ID" value="VBB27927.1"/>
    <property type="molecule type" value="Genomic_DNA"/>
</dbReference>
<dbReference type="OrthoDB" id="277029at2759"/>
<reference evidence="3 4" key="1">
    <citation type="submission" date="2018-08" db="EMBL/GenBank/DDBJ databases">
        <authorList>
            <person name="Laetsch R D."/>
            <person name="Stevens L."/>
            <person name="Kumar S."/>
            <person name="Blaxter L. M."/>
        </authorList>
    </citation>
    <scope>NUCLEOTIDE SEQUENCE [LARGE SCALE GENOMIC DNA]</scope>
</reference>
<comment type="similarity">
    <text evidence="1">Belongs to the MAF1 family.</text>
</comment>
<dbReference type="InterPro" id="IPR038564">
    <property type="entry name" value="Maf1_sf"/>
</dbReference>
<dbReference type="InterPro" id="IPR015257">
    <property type="entry name" value="Maf1"/>
</dbReference>
<dbReference type="AlphaFoldDB" id="A0A498S7K6"/>
<proteinExistence type="inferred from homology"/>
<protein>
    <recommendedName>
        <fullName evidence="2">Repressor of RNA polymerase III transcription MAF1 homolog</fullName>
    </recommendedName>
</protein>
<dbReference type="PANTHER" id="PTHR22504:SF0">
    <property type="entry name" value="REPRESSOR OF RNA POLYMERASE III TRANSCRIPTION MAF1 HOMOLOG"/>
    <property type="match status" value="1"/>
</dbReference>
<name>A0A498S7K6_ACAVI</name>
<dbReference type="STRING" id="6277.A0A498S7K6"/>
<evidence type="ECO:0000256" key="2">
    <source>
        <dbReference type="ARBA" id="ARBA00020829"/>
    </source>
</evidence>
<evidence type="ECO:0000256" key="1">
    <source>
        <dbReference type="ARBA" id="ARBA00006231"/>
    </source>
</evidence>
<gene>
    <name evidence="3" type="ORF">NAV_LOCUS2757</name>
</gene>
<evidence type="ECO:0000313" key="4">
    <source>
        <dbReference type="Proteomes" id="UP000276991"/>
    </source>
</evidence>
<dbReference type="Proteomes" id="UP000276991">
    <property type="component" value="Unassembled WGS sequence"/>
</dbReference>
<accession>A0A498S7K6</accession>
<dbReference type="GO" id="GO:0016480">
    <property type="term" value="P:negative regulation of transcription by RNA polymerase III"/>
    <property type="evidence" value="ECO:0007669"/>
    <property type="project" value="InterPro"/>
</dbReference>
<keyword evidence="4" id="KW-1185">Reference proteome</keyword>
<sequence length="318" mass="36871">MWRLFAHTVFHVLFTLLNINPARRHRIVSERDIVHVTMIMLAYLDIYSVLNYTTKAMKLLETVELEQLSYTFGEHAKDCCIDVRLEAYSCKMITSDKKQWKKSQQNGSNVPHPLSPPEKLPWLFSWTQDPRLRHYSEPGCSSLNSSIEENGLVYADAISSRTLFELRSVMNASFQDYDFSSTKSEAFSLLPNFETLAGLVDSKLSATVANYYEIKRVLWERVDQTFGSSHERPYSGGAVSLIEYMLLQSPLFRHAFDKMIYRTGYTGDPYCEDLVMWSFAYFFHNKSLKRILFMSCRAFRADTAQNRSAEELWGVDIQ</sequence>
<organism evidence="3 4">
    <name type="scientific">Acanthocheilonema viteae</name>
    <name type="common">Filarial nematode worm</name>
    <name type="synonym">Dipetalonema viteae</name>
    <dbReference type="NCBI Taxonomy" id="6277"/>
    <lineage>
        <taxon>Eukaryota</taxon>
        <taxon>Metazoa</taxon>
        <taxon>Ecdysozoa</taxon>
        <taxon>Nematoda</taxon>
        <taxon>Chromadorea</taxon>
        <taxon>Rhabditida</taxon>
        <taxon>Spirurina</taxon>
        <taxon>Spiruromorpha</taxon>
        <taxon>Filarioidea</taxon>
        <taxon>Onchocercidae</taxon>
        <taxon>Acanthocheilonema</taxon>
    </lineage>
</organism>
<evidence type="ECO:0000313" key="3">
    <source>
        <dbReference type="EMBL" id="VBB27927.1"/>
    </source>
</evidence>
<dbReference type="PANTHER" id="PTHR22504">
    <property type="entry name" value="REPRESSOR OF RNA POLYMERASE III TRANSCRIPTION MAF1"/>
    <property type="match status" value="1"/>
</dbReference>
<dbReference type="GO" id="GO:0000994">
    <property type="term" value="F:RNA polymerase III core binding"/>
    <property type="evidence" value="ECO:0007669"/>
    <property type="project" value="TreeGrafter"/>
</dbReference>
<dbReference type="Pfam" id="PF09174">
    <property type="entry name" value="Maf1"/>
    <property type="match status" value="2"/>
</dbReference>
<dbReference type="GO" id="GO:0005634">
    <property type="term" value="C:nucleus"/>
    <property type="evidence" value="ECO:0007669"/>
    <property type="project" value="TreeGrafter"/>
</dbReference>
<dbReference type="Gene3D" id="3.40.1000.50">
    <property type="entry name" value="Repressor of RNA polymerase III transcription Maf1"/>
    <property type="match status" value="1"/>
</dbReference>